<feature type="domain" description="Tetrapyrrole methylase" evidence="3">
    <location>
        <begin position="2"/>
        <end position="97"/>
    </location>
</feature>
<evidence type="ECO:0000256" key="1">
    <source>
        <dbReference type="ARBA" id="ARBA00004953"/>
    </source>
</evidence>
<dbReference type="Proteomes" id="UP000254817">
    <property type="component" value="Unassembled WGS sequence"/>
</dbReference>
<dbReference type="PANTHER" id="PTHR45790:SF1">
    <property type="entry name" value="SIROHEME SYNTHASE"/>
    <property type="match status" value="1"/>
</dbReference>
<name>A0A376MLA4_ECOLX</name>
<dbReference type="PROSITE" id="PS00839">
    <property type="entry name" value="SUMT_1"/>
    <property type="match status" value="1"/>
</dbReference>
<comment type="similarity">
    <text evidence="2">Belongs to the precorrin methyltransferase family.</text>
</comment>
<evidence type="ECO:0000259" key="3">
    <source>
        <dbReference type="Pfam" id="PF00590"/>
    </source>
</evidence>
<dbReference type="EMBL" id="UGAW01000001">
    <property type="protein sequence ID" value="STG50705.1"/>
    <property type="molecule type" value="Genomic_DNA"/>
</dbReference>
<dbReference type="PANTHER" id="PTHR45790">
    <property type="entry name" value="SIROHEME SYNTHASE-RELATED"/>
    <property type="match status" value="1"/>
</dbReference>
<organism evidence="4 5">
    <name type="scientific">Escherichia coli</name>
    <dbReference type="NCBI Taxonomy" id="562"/>
    <lineage>
        <taxon>Bacteria</taxon>
        <taxon>Pseudomonadati</taxon>
        <taxon>Pseudomonadota</taxon>
        <taxon>Gammaproteobacteria</taxon>
        <taxon>Enterobacterales</taxon>
        <taxon>Enterobacteriaceae</taxon>
        <taxon>Escherichia</taxon>
    </lineage>
</organism>
<dbReference type="InterPro" id="IPR014777">
    <property type="entry name" value="4pyrrole_Mease_sub1"/>
</dbReference>
<accession>A0A376MLA4</accession>
<evidence type="ECO:0000256" key="2">
    <source>
        <dbReference type="ARBA" id="ARBA00005879"/>
    </source>
</evidence>
<evidence type="ECO:0000313" key="4">
    <source>
        <dbReference type="EMBL" id="STG50705.1"/>
    </source>
</evidence>
<comment type="pathway">
    <text evidence="1">Cofactor biosynthesis; adenosylcobalamin biosynthesis.</text>
</comment>
<protein>
    <submittedName>
        <fullName evidence="4">Siroheme synthase [includes: uroporphyrinogen-III C-methyltransferase precorrin-2 dehydrogenasesirohydrochlorin ferrochelatase]</fullName>
        <ecNumber evidence="4">1.3.1.76</ecNumber>
    </submittedName>
</protein>
<evidence type="ECO:0000313" key="5">
    <source>
        <dbReference type="Proteomes" id="UP000254817"/>
    </source>
</evidence>
<dbReference type="EC" id="1.3.1.76" evidence="4"/>
<dbReference type="GO" id="GO:0043115">
    <property type="term" value="F:precorrin-2 dehydrogenase activity"/>
    <property type="evidence" value="ECO:0007669"/>
    <property type="project" value="UniProtKB-EC"/>
</dbReference>
<dbReference type="InterPro" id="IPR000878">
    <property type="entry name" value="4pyrrol_Mease"/>
</dbReference>
<dbReference type="GO" id="GO:0004851">
    <property type="term" value="F:uroporphyrin-III C-methyltransferase activity"/>
    <property type="evidence" value="ECO:0007669"/>
    <property type="project" value="TreeGrafter"/>
</dbReference>
<keyword evidence="4" id="KW-0808">Transferase</keyword>
<dbReference type="Gene3D" id="3.40.1010.10">
    <property type="entry name" value="Cobalt-precorrin-4 Transmethylase, Domain 1"/>
    <property type="match status" value="1"/>
</dbReference>
<keyword evidence="4" id="KW-0489">Methyltransferase</keyword>
<keyword evidence="4" id="KW-0560">Oxidoreductase</keyword>
<proteinExistence type="inferred from homology"/>
<dbReference type="SUPFAM" id="SSF53790">
    <property type="entry name" value="Tetrapyrrole methylase"/>
    <property type="match status" value="1"/>
</dbReference>
<dbReference type="AlphaFoldDB" id="A0A376MLA4"/>
<gene>
    <name evidence="4" type="primary">cysG_3</name>
    <name evidence="4" type="ORF">NCTC11112_01130</name>
</gene>
<dbReference type="GO" id="GO:0032259">
    <property type="term" value="P:methylation"/>
    <property type="evidence" value="ECO:0007669"/>
    <property type="project" value="UniProtKB-KW"/>
</dbReference>
<reference evidence="4 5" key="1">
    <citation type="submission" date="2018-06" db="EMBL/GenBank/DDBJ databases">
        <authorList>
            <consortium name="Pathogen Informatics"/>
            <person name="Doyle S."/>
        </authorList>
    </citation>
    <scope>NUCLEOTIDE SEQUENCE [LARGE SCALE GENOMIC DNA]</scope>
    <source>
        <strain evidence="4 5">NCTC11112</strain>
    </source>
</reference>
<dbReference type="InterPro" id="IPR003043">
    <property type="entry name" value="Uropor_MeTrfase_CS"/>
</dbReference>
<sequence>MVLVGAGPGDAGLLTLKGLQQIQQADVVVYDRLVSDDIMNLVRRDADRVFVGKRGIPLRTAGRDKPDPAAGSAKRQTLVRLKGGDPFILAVVAKSWKHCATRVFRSRWFRVLPQLLVALPIRVFRSRIAIMPRACA</sequence>
<dbReference type="GO" id="GO:0019354">
    <property type="term" value="P:siroheme biosynthetic process"/>
    <property type="evidence" value="ECO:0007669"/>
    <property type="project" value="TreeGrafter"/>
</dbReference>
<dbReference type="InterPro" id="IPR050161">
    <property type="entry name" value="Siro_Cobalamin_biosynth"/>
</dbReference>
<dbReference type="Pfam" id="PF00590">
    <property type="entry name" value="TP_methylase"/>
    <property type="match status" value="1"/>
</dbReference>
<dbReference type="InterPro" id="IPR035996">
    <property type="entry name" value="4pyrrol_Methylase_sf"/>
</dbReference>